<feature type="domain" description="HTH crp-type" evidence="4">
    <location>
        <begin position="149"/>
        <end position="218"/>
    </location>
</feature>
<feature type="non-terminal residue" evidence="5">
    <location>
        <position position="218"/>
    </location>
</feature>
<dbReference type="EMBL" id="QRDW01000031">
    <property type="protein sequence ID" value="RED43326.1"/>
    <property type="molecule type" value="Genomic_DNA"/>
</dbReference>
<dbReference type="PROSITE" id="PS51063">
    <property type="entry name" value="HTH_CRP_2"/>
    <property type="match status" value="1"/>
</dbReference>
<comment type="caution">
    <text evidence="5">The sequence shown here is derived from an EMBL/GenBank/DDBJ whole genome shotgun (WGS) entry which is preliminary data.</text>
</comment>
<dbReference type="Pfam" id="PF00027">
    <property type="entry name" value="cNMP_binding"/>
    <property type="match status" value="1"/>
</dbReference>
<evidence type="ECO:0000313" key="5">
    <source>
        <dbReference type="EMBL" id="RED43326.1"/>
    </source>
</evidence>
<dbReference type="GO" id="GO:0006355">
    <property type="term" value="P:regulation of DNA-templated transcription"/>
    <property type="evidence" value="ECO:0007669"/>
    <property type="project" value="InterPro"/>
</dbReference>
<keyword evidence="2" id="KW-0238">DNA-binding</keyword>
<dbReference type="Gene3D" id="2.60.120.10">
    <property type="entry name" value="Jelly Rolls"/>
    <property type="match status" value="1"/>
</dbReference>
<dbReference type="SUPFAM" id="SSF46785">
    <property type="entry name" value="Winged helix' DNA-binding domain"/>
    <property type="match status" value="1"/>
</dbReference>
<keyword evidence="6" id="KW-1185">Reference proteome</keyword>
<evidence type="ECO:0000256" key="1">
    <source>
        <dbReference type="ARBA" id="ARBA00023015"/>
    </source>
</evidence>
<dbReference type="InterPro" id="IPR036388">
    <property type="entry name" value="WH-like_DNA-bd_sf"/>
</dbReference>
<dbReference type="Gene3D" id="1.10.10.10">
    <property type="entry name" value="Winged helix-like DNA-binding domain superfamily/Winged helix DNA-binding domain"/>
    <property type="match status" value="1"/>
</dbReference>
<evidence type="ECO:0000313" key="6">
    <source>
        <dbReference type="Proteomes" id="UP000256845"/>
    </source>
</evidence>
<organism evidence="5 6">
    <name type="scientific">Aestuariispira insulae</name>
    <dbReference type="NCBI Taxonomy" id="1461337"/>
    <lineage>
        <taxon>Bacteria</taxon>
        <taxon>Pseudomonadati</taxon>
        <taxon>Pseudomonadota</taxon>
        <taxon>Alphaproteobacteria</taxon>
        <taxon>Rhodospirillales</taxon>
        <taxon>Kiloniellaceae</taxon>
        <taxon>Aestuariispira</taxon>
    </lineage>
</organism>
<dbReference type="AlphaFoldDB" id="A0A3D9H359"/>
<dbReference type="SMART" id="SM00100">
    <property type="entry name" value="cNMP"/>
    <property type="match status" value="1"/>
</dbReference>
<proteinExistence type="predicted"/>
<protein>
    <submittedName>
        <fullName evidence="5">CRP-like cAMP-binding protein</fullName>
    </submittedName>
</protein>
<accession>A0A3D9H359</accession>
<dbReference type="InterPro" id="IPR036390">
    <property type="entry name" value="WH_DNA-bd_sf"/>
</dbReference>
<dbReference type="SUPFAM" id="SSF51206">
    <property type="entry name" value="cAMP-binding domain-like"/>
    <property type="match status" value="1"/>
</dbReference>
<dbReference type="InterPro" id="IPR018490">
    <property type="entry name" value="cNMP-bd_dom_sf"/>
</dbReference>
<reference evidence="5 6" key="1">
    <citation type="submission" date="2018-07" db="EMBL/GenBank/DDBJ databases">
        <title>Genomic Encyclopedia of Type Strains, Phase III (KMG-III): the genomes of soil and plant-associated and newly described type strains.</title>
        <authorList>
            <person name="Whitman W."/>
        </authorList>
    </citation>
    <scope>NUCLEOTIDE SEQUENCE [LARGE SCALE GENOMIC DNA]</scope>
    <source>
        <strain evidence="5 6">CECT 8488</strain>
    </source>
</reference>
<dbReference type="InterPro" id="IPR000595">
    <property type="entry name" value="cNMP-bd_dom"/>
</dbReference>
<dbReference type="InterPro" id="IPR012318">
    <property type="entry name" value="HTH_CRP"/>
</dbReference>
<dbReference type="RefSeq" id="WP_245957152.1">
    <property type="nucleotide sequence ID" value="NZ_QRDW01000031.1"/>
</dbReference>
<evidence type="ECO:0000256" key="2">
    <source>
        <dbReference type="ARBA" id="ARBA00023125"/>
    </source>
</evidence>
<dbReference type="InterPro" id="IPR014710">
    <property type="entry name" value="RmlC-like_jellyroll"/>
</dbReference>
<dbReference type="Proteomes" id="UP000256845">
    <property type="component" value="Unassembled WGS sequence"/>
</dbReference>
<dbReference type="CDD" id="cd00038">
    <property type="entry name" value="CAP_ED"/>
    <property type="match status" value="1"/>
</dbReference>
<keyword evidence="1" id="KW-0805">Transcription regulation</keyword>
<gene>
    <name evidence="5" type="ORF">DFP90_1317</name>
</gene>
<dbReference type="Pfam" id="PF13545">
    <property type="entry name" value="HTH_Crp_2"/>
    <property type="match status" value="1"/>
</dbReference>
<keyword evidence="3" id="KW-0804">Transcription</keyword>
<evidence type="ECO:0000259" key="4">
    <source>
        <dbReference type="PROSITE" id="PS51063"/>
    </source>
</evidence>
<dbReference type="GO" id="GO:0003677">
    <property type="term" value="F:DNA binding"/>
    <property type="evidence" value="ECO:0007669"/>
    <property type="project" value="UniProtKB-KW"/>
</dbReference>
<sequence length="218" mass="24620">MAHSSLSPIAMKLATFFELKEKSTRLLEKLQRPCRSVEAGKSLSLQGASDHKAFILRKGWVYSYKLLKDGSRQIIDFQIPGDFLGLRSLLLRTSDHSFEAVTRIEISEISKKDIRRCFEEDPHLAASLLWAASRDEAMVVEHLINIGRRSALVRTAHFLLELGVRLQLVGMADLSGYRCPLNQYLLADALGLSAIHLNRCLRKLREDNLLTFQSGKVT</sequence>
<name>A0A3D9H359_9PROT</name>
<evidence type="ECO:0000256" key="3">
    <source>
        <dbReference type="ARBA" id="ARBA00023163"/>
    </source>
</evidence>